<keyword evidence="1" id="KW-0378">Hydrolase</keyword>
<dbReference type="InterPro" id="IPR023214">
    <property type="entry name" value="HAD_sf"/>
</dbReference>
<dbReference type="InterPro" id="IPR006379">
    <property type="entry name" value="HAD-SF_hydro_IIB"/>
</dbReference>
<dbReference type="HOGENOM" id="CLU_044146_1_4_6"/>
<evidence type="ECO:0000313" key="1">
    <source>
        <dbReference type="EMBL" id="EAQ99315.1"/>
    </source>
</evidence>
<dbReference type="RefSeq" id="WP_008295761.1">
    <property type="nucleotide sequence ID" value="NZ_CM002299.1"/>
</dbReference>
<reference evidence="1 2" key="2">
    <citation type="journal article" date="2009" name="PLoS ONE">
        <title>The photosynthetic apparatus and its regulation in the aerobic gammaproteobacterium Congregibacter litoralis gen. nov., sp. nov.</title>
        <authorList>
            <person name="Spring S."/>
            <person name="Lunsdorf H."/>
            <person name="Fuchs B.M."/>
            <person name="Tindall B.J."/>
        </authorList>
    </citation>
    <scope>NUCLEOTIDE SEQUENCE [LARGE SCALE GENOMIC DNA]</scope>
    <source>
        <strain evidence="1">KT71</strain>
    </source>
</reference>
<dbReference type="PANTHER" id="PTHR10000:SF8">
    <property type="entry name" value="HAD SUPERFAMILY HYDROLASE-LIKE, TYPE 3"/>
    <property type="match status" value="1"/>
</dbReference>
<dbReference type="Proteomes" id="UP000019205">
    <property type="component" value="Chromosome"/>
</dbReference>
<protein>
    <submittedName>
        <fullName evidence="1">HAD-superfamily hydrolase, subfamily IIB</fullName>
    </submittedName>
</protein>
<dbReference type="Pfam" id="PF08282">
    <property type="entry name" value="Hydrolase_3"/>
    <property type="match status" value="1"/>
</dbReference>
<comment type="caution">
    <text evidence="1">The sequence shown here is derived from an EMBL/GenBank/DDBJ whole genome shotgun (WGS) entry which is preliminary data.</text>
</comment>
<keyword evidence="2" id="KW-1185">Reference proteome</keyword>
<accession>A4A3P2</accession>
<organism evidence="1 2">
    <name type="scientific">Congregibacter litoralis KT71</name>
    <dbReference type="NCBI Taxonomy" id="314285"/>
    <lineage>
        <taxon>Bacteria</taxon>
        <taxon>Pseudomonadati</taxon>
        <taxon>Pseudomonadota</taxon>
        <taxon>Gammaproteobacteria</taxon>
        <taxon>Cellvibrionales</taxon>
        <taxon>Halieaceae</taxon>
        <taxon>Congregibacter</taxon>
    </lineage>
</organism>
<reference evidence="1 2" key="1">
    <citation type="journal article" date="2007" name="Proc. Natl. Acad. Sci. U.S.A.">
        <title>Characterization of a marine gammaproteobacterium capable of aerobic anoxygenic photosynthesis.</title>
        <authorList>
            <person name="Fuchs B.M."/>
            <person name="Spring S."/>
            <person name="Teeling H."/>
            <person name="Quast C."/>
            <person name="Wulf J."/>
            <person name="Schattenhofer M."/>
            <person name="Yan S."/>
            <person name="Ferriera S."/>
            <person name="Johnson J."/>
            <person name="Glockner F.O."/>
            <person name="Amann R."/>
        </authorList>
    </citation>
    <scope>NUCLEOTIDE SEQUENCE [LARGE SCALE GENOMIC DNA]</scope>
    <source>
        <strain evidence="1">KT71</strain>
    </source>
</reference>
<dbReference type="AlphaFoldDB" id="A4A3P2"/>
<name>A4A3P2_9GAMM</name>
<dbReference type="SUPFAM" id="SSF56784">
    <property type="entry name" value="HAD-like"/>
    <property type="match status" value="1"/>
</dbReference>
<evidence type="ECO:0000313" key="2">
    <source>
        <dbReference type="Proteomes" id="UP000019205"/>
    </source>
</evidence>
<dbReference type="GO" id="GO:0016791">
    <property type="term" value="F:phosphatase activity"/>
    <property type="evidence" value="ECO:0007669"/>
    <property type="project" value="TreeGrafter"/>
</dbReference>
<dbReference type="InterPro" id="IPR036412">
    <property type="entry name" value="HAD-like_sf"/>
</dbReference>
<dbReference type="PROSITE" id="PS01228">
    <property type="entry name" value="COF_1"/>
    <property type="match status" value="1"/>
</dbReference>
<dbReference type="Gene3D" id="3.40.50.1000">
    <property type="entry name" value="HAD superfamily/HAD-like"/>
    <property type="match status" value="1"/>
</dbReference>
<dbReference type="GO" id="GO:0005829">
    <property type="term" value="C:cytosol"/>
    <property type="evidence" value="ECO:0007669"/>
    <property type="project" value="TreeGrafter"/>
</dbReference>
<dbReference type="STRING" id="314285.KT71_16636"/>
<proteinExistence type="predicted"/>
<sequence>MDARRRTRAAQYRYNPAMDLIVFDLDGTLLNKSSKISAYTRETLRRLTAEGIAYTVATGRALHGAIDILDGHGFLLPQIYKNGVMIWNPDLDSYSTSHLLTIQEIGHVAEAFLDKDVTPFFFTLEPGNRHAVYHPPVRQKAEYKLIRSFEKERNLPVLPIADLPADADITNISAIGPDTAINAVAEMVESEEHLVAYMGVAIEDRRLNWIDIHHHSGSKGGAVTVVKEELGFQRVICFGDSDNDLSMFQTADEAYAPENAKAHIKSAATSVIGHHDADGIARFLRERFSL</sequence>
<dbReference type="Gene3D" id="3.30.1240.10">
    <property type="match status" value="1"/>
</dbReference>
<dbReference type="GO" id="GO:0000287">
    <property type="term" value="F:magnesium ion binding"/>
    <property type="evidence" value="ECO:0007669"/>
    <property type="project" value="TreeGrafter"/>
</dbReference>
<dbReference type="PANTHER" id="PTHR10000">
    <property type="entry name" value="PHOSPHOSERINE PHOSPHATASE"/>
    <property type="match status" value="1"/>
</dbReference>
<dbReference type="eggNOG" id="COG0561">
    <property type="taxonomic scope" value="Bacteria"/>
</dbReference>
<dbReference type="EMBL" id="AAOA02000001">
    <property type="protein sequence ID" value="EAQ99315.1"/>
    <property type="molecule type" value="Genomic_DNA"/>
</dbReference>
<gene>
    <name evidence="1" type="ORF">KT71_16636</name>
</gene>
<dbReference type="NCBIfam" id="TIGR01484">
    <property type="entry name" value="HAD-SF-IIB"/>
    <property type="match status" value="1"/>
</dbReference>